<keyword evidence="2" id="KW-1185">Reference proteome</keyword>
<proteinExistence type="predicted"/>
<dbReference type="RefSeq" id="WP_017052445.1">
    <property type="nucleotide sequence ID" value="NZ_AJYW02000307.1"/>
</dbReference>
<evidence type="ECO:0000313" key="1">
    <source>
        <dbReference type="EMBL" id="OEE70683.1"/>
    </source>
</evidence>
<organism evidence="1 2">
    <name type="scientific">Vibrio genomosp. F6 str. FF-238</name>
    <dbReference type="NCBI Taxonomy" id="1191298"/>
    <lineage>
        <taxon>Bacteria</taxon>
        <taxon>Pseudomonadati</taxon>
        <taxon>Pseudomonadota</taxon>
        <taxon>Gammaproteobacteria</taxon>
        <taxon>Vibrionales</taxon>
        <taxon>Vibrionaceae</taxon>
        <taxon>Vibrio</taxon>
    </lineage>
</organism>
<protein>
    <submittedName>
        <fullName evidence="1">Glycerol kinase</fullName>
    </submittedName>
</protein>
<reference evidence="1 2" key="1">
    <citation type="journal article" date="2012" name="Science">
        <title>Ecological populations of bacteria act as socially cohesive units of antibiotic production and resistance.</title>
        <authorList>
            <person name="Cordero O.X."/>
            <person name="Wildschutte H."/>
            <person name="Kirkup B."/>
            <person name="Proehl S."/>
            <person name="Ngo L."/>
            <person name="Hussain F."/>
            <person name="Le Roux F."/>
            <person name="Mincer T."/>
            <person name="Polz M.F."/>
        </authorList>
    </citation>
    <scope>NUCLEOTIDE SEQUENCE [LARGE SCALE GENOMIC DNA]</scope>
    <source>
        <strain evidence="1 2">FF-238</strain>
    </source>
</reference>
<dbReference type="AlphaFoldDB" id="A0A1E5CM56"/>
<keyword evidence="1" id="KW-0808">Transferase</keyword>
<evidence type="ECO:0000313" key="2">
    <source>
        <dbReference type="Proteomes" id="UP000094165"/>
    </source>
</evidence>
<comment type="caution">
    <text evidence="1">The sequence shown here is derived from an EMBL/GenBank/DDBJ whole genome shotgun (WGS) entry which is preliminary data.</text>
</comment>
<dbReference type="EMBL" id="AJYW02000307">
    <property type="protein sequence ID" value="OEE70683.1"/>
    <property type="molecule type" value="Genomic_DNA"/>
</dbReference>
<keyword evidence="1" id="KW-0418">Kinase</keyword>
<name>A0A1E5CM56_9VIBR</name>
<dbReference type="Proteomes" id="UP000094165">
    <property type="component" value="Unassembled WGS sequence"/>
</dbReference>
<sequence>MSEKISTSALARLRDIEPKQLFSDLKKAGYIVRVEDKWILTEQGEKFGGEFLDHPKFGPFIIWPSNLLIDMDATTGQLQSATQLGERFKLNAKKINQLLSELGWIKKTDQGWEITSSGFRVGGEQRADKASESLFALWHDSILRNKRLKQSVIEFLGQDAETHATDKSISSFRQKFEAKHRTLDGHYVRSSDELIIDNWLYMAGVVHAYERQLPINEDVISDFYIPAGKVYLQYWGSEKSTGSSGARAQKKAATLAIYQKHDFNLIELFAEDIPNLDTVLPPALRKFGIKAY</sequence>
<gene>
    <name evidence="1" type="ORF">A130_08800</name>
</gene>
<accession>A0A1E5CM56</accession>
<dbReference type="GO" id="GO:0016301">
    <property type="term" value="F:kinase activity"/>
    <property type="evidence" value="ECO:0007669"/>
    <property type="project" value="UniProtKB-KW"/>
</dbReference>